<dbReference type="Pfam" id="PF00642">
    <property type="entry name" value="zf-CCCH"/>
    <property type="match status" value="3"/>
</dbReference>
<dbReference type="STRING" id="99883.ENSTNIP00000003406"/>
<dbReference type="HOGENOM" id="CLU_083513_0_0_1"/>
<dbReference type="Ensembl" id="ENSTNIT00000000574.1">
    <property type="protein sequence ID" value="ENSTNIP00000003406.1"/>
    <property type="gene ID" value="ENSTNIG00000000740.1"/>
</dbReference>
<comment type="function">
    <text evidence="6">Zinc-finger RNA-binding protein that destabilizes several cytoplasmic AU-rich element (ARE)-containing mRNA transcripts by promoting their poly(A) tail removal or deadenylation, and hence provide a mechanism for attenuating protein synthesis. Acts as a 3'-untranslated region (UTR) ARE mRNA-binding adapter protein to communicate signaling events to the mRNA decay machinery. Functions by recruiting the CCR4-NOT deadenylase complex and probably other components of the cytoplasmic RNA decay machinery to the bound ARE-containing mRNAs, and hence promotes ARE-mediated mRNA deadenylation and decay processes. Binds to 3'-UTR ARE of numerous mRNAs.</text>
</comment>
<dbReference type="GO" id="GO:0061158">
    <property type="term" value="P:3'-UTR-mediated mRNA destabilization"/>
    <property type="evidence" value="ECO:0007669"/>
    <property type="project" value="UniProtKB-UniRule"/>
</dbReference>
<evidence type="ECO:0000256" key="2">
    <source>
        <dbReference type="ARBA" id="ARBA00022737"/>
    </source>
</evidence>
<dbReference type="InterPro" id="IPR036855">
    <property type="entry name" value="Znf_CCCH_sf"/>
</dbReference>
<dbReference type="PROSITE" id="PS50103">
    <property type="entry name" value="ZF_C3H1"/>
    <property type="match status" value="4"/>
</dbReference>
<comment type="subunit">
    <text evidence="6">Associates with the cytoplasmic CCR4-NOT deadenylase complex to trigger ARE-containing mRNA deadenylation and decay processes.</text>
</comment>
<keyword evidence="6" id="KW-0963">Cytoplasm</keyword>
<organism evidence="9 10">
    <name type="scientific">Tetraodon nigroviridis</name>
    <name type="common">Spotted green pufferfish</name>
    <name type="synonym">Chelonodon nigroviridis</name>
    <dbReference type="NCBI Taxonomy" id="99883"/>
    <lineage>
        <taxon>Eukaryota</taxon>
        <taxon>Metazoa</taxon>
        <taxon>Chordata</taxon>
        <taxon>Craniata</taxon>
        <taxon>Vertebrata</taxon>
        <taxon>Euteleostomi</taxon>
        <taxon>Actinopterygii</taxon>
        <taxon>Neopterygii</taxon>
        <taxon>Teleostei</taxon>
        <taxon>Neoteleostei</taxon>
        <taxon>Acanthomorphata</taxon>
        <taxon>Eupercaria</taxon>
        <taxon>Tetraodontiformes</taxon>
        <taxon>Tetradontoidea</taxon>
        <taxon>Tetraodontidae</taxon>
        <taxon>Tetraodon</taxon>
    </lineage>
</organism>
<dbReference type="InParanoid" id="H3C587"/>
<keyword evidence="2 6" id="KW-0677">Repeat</keyword>
<dbReference type="SMART" id="SM00356">
    <property type="entry name" value="ZnF_C3H1"/>
    <property type="match status" value="4"/>
</dbReference>
<dbReference type="AlphaFoldDB" id="H3C587"/>
<dbReference type="InterPro" id="IPR000571">
    <property type="entry name" value="Znf_CCCH"/>
</dbReference>
<keyword evidence="1 5" id="KW-0479">Metal-binding</keyword>
<dbReference type="PANTHER" id="PTHR12547:SF112">
    <property type="entry name" value="MRNA DECAY ACTIVATOR PROTEIN ZFP36"/>
    <property type="match status" value="1"/>
</dbReference>
<dbReference type="FunFam" id="4.10.1000.10:FF:000001">
    <property type="entry name" value="zinc finger CCCH domain-containing protein 15-like"/>
    <property type="match status" value="1"/>
</dbReference>
<reference evidence="9" key="2">
    <citation type="submission" date="2025-08" db="UniProtKB">
        <authorList>
            <consortium name="Ensembl"/>
        </authorList>
    </citation>
    <scope>IDENTIFICATION</scope>
</reference>
<dbReference type="SUPFAM" id="SSF90229">
    <property type="entry name" value="CCCH zinc finger"/>
    <property type="match status" value="4"/>
</dbReference>
<feature type="zinc finger region" description="C3H1-type" evidence="5">
    <location>
        <begin position="100"/>
        <end position="128"/>
    </location>
</feature>
<keyword evidence="6" id="KW-0539">Nucleus</keyword>
<feature type="domain" description="C3H1-type" evidence="8">
    <location>
        <begin position="194"/>
        <end position="222"/>
    </location>
</feature>
<dbReference type="GeneTree" id="ENSGT00940000166499"/>
<evidence type="ECO:0000256" key="4">
    <source>
        <dbReference type="ARBA" id="ARBA00022833"/>
    </source>
</evidence>
<dbReference type="GO" id="GO:1900153">
    <property type="term" value="P:positive regulation of nuclear-transcribed mRNA catabolic process, deadenylation-dependent decay"/>
    <property type="evidence" value="ECO:0007669"/>
    <property type="project" value="UniProtKB-UniRule"/>
</dbReference>
<dbReference type="GO" id="GO:1990904">
    <property type="term" value="C:ribonucleoprotein complex"/>
    <property type="evidence" value="ECO:0007669"/>
    <property type="project" value="UniProtKB-KW"/>
</dbReference>
<feature type="region of interest" description="Disordered" evidence="7">
    <location>
        <begin position="224"/>
        <end position="272"/>
    </location>
</feature>
<dbReference type="FunCoup" id="H3C587">
    <property type="interactions" value="38"/>
</dbReference>
<comment type="subcellular location">
    <subcellularLocation>
        <location evidence="6">Nucleus</location>
    </subcellularLocation>
    <subcellularLocation>
        <location evidence="6">Cytoplasm</location>
    </subcellularLocation>
</comment>
<accession>H3C587</accession>
<evidence type="ECO:0000256" key="3">
    <source>
        <dbReference type="ARBA" id="ARBA00022771"/>
    </source>
</evidence>
<feature type="zinc finger region" description="C3H1-type" evidence="5">
    <location>
        <begin position="62"/>
        <end position="90"/>
    </location>
</feature>
<keyword evidence="6" id="KW-0687">Ribonucleoprotein</keyword>
<feature type="zinc finger region" description="C3H1-type" evidence="5">
    <location>
        <begin position="136"/>
        <end position="164"/>
    </location>
</feature>
<evidence type="ECO:0000313" key="10">
    <source>
        <dbReference type="Proteomes" id="UP000007303"/>
    </source>
</evidence>
<reference evidence="10" key="1">
    <citation type="journal article" date="2004" name="Nature">
        <title>Genome duplication in the teleost fish Tetraodon nigroviridis reveals the early vertebrate proto-karyotype.</title>
        <authorList>
            <person name="Jaillon O."/>
            <person name="Aury J.-M."/>
            <person name="Brunet F."/>
            <person name="Petit J.-L."/>
            <person name="Stange-Thomann N."/>
            <person name="Mauceli E."/>
            <person name="Bouneau L."/>
            <person name="Fischer C."/>
            <person name="Ozouf-Costaz C."/>
            <person name="Bernot A."/>
            <person name="Nicaud S."/>
            <person name="Jaffe D."/>
            <person name="Fisher S."/>
            <person name="Lutfalla G."/>
            <person name="Dossat C."/>
            <person name="Segurens B."/>
            <person name="Dasilva C."/>
            <person name="Salanoubat M."/>
            <person name="Levy M."/>
            <person name="Boudet N."/>
            <person name="Castellano S."/>
            <person name="Anthouard V."/>
            <person name="Jubin C."/>
            <person name="Castelli V."/>
            <person name="Katinka M."/>
            <person name="Vacherie B."/>
            <person name="Biemont C."/>
            <person name="Skalli Z."/>
            <person name="Cattolico L."/>
            <person name="Poulain J."/>
            <person name="De Berardinis V."/>
            <person name="Cruaud C."/>
            <person name="Duprat S."/>
            <person name="Brottier P."/>
            <person name="Coutanceau J.-P."/>
            <person name="Gouzy J."/>
            <person name="Parra G."/>
            <person name="Lardier G."/>
            <person name="Chapple C."/>
            <person name="McKernan K.J."/>
            <person name="McEwan P."/>
            <person name="Bosak S."/>
            <person name="Kellis M."/>
            <person name="Volff J.-N."/>
            <person name="Guigo R."/>
            <person name="Zody M.C."/>
            <person name="Mesirov J."/>
            <person name="Lindblad-Toh K."/>
            <person name="Birren B."/>
            <person name="Nusbaum C."/>
            <person name="Kahn D."/>
            <person name="Robinson-Rechavi M."/>
            <person name="Laudet V."/>
            <person name="Schachter V."/>
            <person name="Quetier F."/>
            <person name="Saurin W."/>
            <person name="Scarpelli C."/>
            <person name="Wincker P."/>
            <person name="Lander E.S."/>
            <person name="Weissenbach J."/>
            <person name="Roest Crollius H."/>
        </authorList>
    </citation>
    <scope>NUCLEOTIDE SEQUENCE [LARGE SCALE GENOMIC DNA]</scope>
</reference>
<dbReference type="GO" id="GO:0008270">
    <property type="term" value="F:zinc ion binding"/>
    <property type="evidence" value="ECO:0007669"/>
    <property type="project" value="UniProtKB-KW"/>
</dbReference>
<dbReference type="GO" id="GO:0035925">
    <property type="term" value="F:mRNA 3'-UTR AU-rich region binding"/>
    <property type="evidence" value="ECO:0007669"/>
    <property type="project" value="UniProtKB-UniRule"/>
</dbReference>
<dbReference type="PANTHER" id="PTHR12547">
    <property type="entry name" value="CCCH ZINC FINGER/TIS11-RELATED"/>
    <property type="match status" value="1"/>
</dbReference>
<evidence type="ECO:0000256" key="1">
    <source>
        <dbReference type="ARBA" id="ARBA00022723"/>
    </source>
</evidence>
<feature type="domain" description="C3H1-type" evidence="8">
    <location>
        <begin position="62"/>
        <end position="90"/>
    </location>
</feature>
<feature type="region of interest" description="Disordered" evidence="7">
    <location>
        <begin position="168"/>
        <end position="195"/>
    </location>
</feature>
<evidence type="ECO:0000313" key="9">
    <source>
        <dbReference type="Ensembl" id="ENSTNIP00000003406.1"/>
    </source>
</evidence>
<keyword evidence="3 5" id="KW-0863">Zinc-finger</keyword>
<dbReference type="Gene3D" id="4.10.1000.10">
    <property type="entry name" value="Zinc finger, CCCH-type"/>
    <property type="match status" value="3"/>
</dbReference>
<evidence type="ECO:0000259" key="8">
    <source>
        <dbReference type="PROSITE" id="PS50103"/>
    </source>
</evidence>
<evidence type="ECO:0000256" key="6">
    <source>
        <dbReference type="RuleBase" id="RU369014"/>
    </source>
</evidence>
<reference evidence="9" key="3">
    <citation type="submission" date="2025-09" db="UniProtKB">
        <authorList>
            <consortium name="Ensembl"/>
        </authorList>
    </citation>
    <scope>IDENTIFICATION</scope>
</reference>
<dbReference type="InterPro" id="IPR045877">
    <property type="entry name" value="ZFP36-like"/>
</dbReference>
<name>H3C587_TETNG</name>
<proteinExistence type="predicted"/>
<dbReference type="GO" id="GO:0005634">
    <property type="term" value="C:nucleus"/>
    <property type="evidence" value="ECO:0007669"/>
    <property type="project" value="UniProtKB-SubCell"/>
</dbReference>
<keyword evidence="4 5" id="KW-0862">Zinc</keyword>
<dbReference type="GO" id="GO:0005737">
    <property type="term" value="C:cytoplasm"/>
    <property type="evidence" value="ECO:0007669"/>
    <property type="project" value="UniProtKB-SubCell"/>
</dbReference>
<feature type="domain" description="C3H1-type" evidence="8">
    <location>
        <begin position="100"/>
        <end position="128"/>
    </location>
</feature>
<keyword evidence="10" id="KW-1185">Reference proteome</keyword>
<feature type="domain" description="C3H1-type" evidence="8">
    <location>
        <begin position="136"/>
        <end position="164"/>
    </location>
</feature>
<dbReference type="OMA" id="NVPCRTF"/>
<feature type="compositionally biased region" description="Low complexity" evidence="7">
    <location>
        <begin position="244"/>
        <end position="272"/>
    </location>
</feature>
<dbReference type="Proteomes" id="UP000007303">
    <property type="component" value="Unassembled WGS sequence"/>
</dbReference>
<feature type="zinc finger region" description="C3H1-type" evidence="5">
    <location>
        <begin position="194"/>
        <end position="222"/>
    </location>
</feature>
<sequence length="317" mass="35039">MLQTNRDELFLPSCQDQEMVDTLLANEDSEGDGAGVSLANALLPQVETTTSQTLVRWVCSTRYKTELCTSYSATGFCKYGERCQFAHGLHELHNPFHHPKYKTELCRSYHTTGYCYYGSRCLFVHNPAEQRHAHRRRRNVPCRTFCSFGICPFGTRCNFLHVEGRSLGAESPDGVKERSPLPAGPYVPQSKGSKPRSPFCHTFATFGFCLNGTRCRFHHGLPDKIKPSTQTQGSPFLHPPPGLSSPTSPGTATSRTSSTSTSSPPVSALTTPSGEVGVHNAFTFSSQHLNDLLLPLALHLQQMESGKAQEAWENRAF</sequence>
<protein>
    <recommendedName>
        <fullName evidence="6">mRNA decay activator protein ZFP36</fullName>
    </recommendedName>
    <alternativeName>
        <fullName evidence="6">Zinc finger protein 36</fullName>
    </alternativeName>
</protein>
<evidence type="ECO:0000256" key="5">
    <source>
        <dbReference type="PROSITE-ProRule" id="PRU00723"/>
    </source>
</evidence>
<evidence type="ECO:0000256" key="7">
    <source>
        <dbReference type="SAM" id="MobiDB-lite"/>
    </source>
</evidence>